<dbReference type="Proteomes" id="UP000664277">
    <property type="component" value="Unassembled WGS sequence"/>
</dbReference>
<dbReference type="EMBL" id="JAFLCK010000024">
    <property type="protein sequence ID" value="MBN8661784.1"/>
    <property type="molecule type" value="Genomic_DNA"/>
</dbReference>
<proteinExistence type="predicted"/>
<accession>A0A8J7P8E5</accession>
<dbReference type="AlphaFoldDB" id="A0A8J7P8E5"/>
<protein>
    <submittedName>
        <fullName evidence="1">Uncharacterized protein</fullName>
    </submittedName>
</protein>
<name>A0A8J7P8E5_9BACT</name>
<comment type="caution">
    <text evidence="1">The sequence shown here is derived from an EMBL/GenBank/DDBJ whole genome shotgun (WGS) entry which is preliminary data.</text>
</comment>
<evidence type="ECO:0000313" key="2">
    <source>
        <dbReference type="Proteomes" id="UP000664277"/>
    </source>
</evidence>
<organism evidence="1 2">
    <name type="scientific">Candidatus Obscuribacter phosphatis</name>
    <dbReference type="NCBI Taxonomy" id="1906157"/>
    <lineage>
        <taxon>Bacteria</taxon>
        <taxon>Bacillati</taxon>
        <taxon>Candidatus Melainabacteria</taxon>
        <taxon>Candidatus Obscuribacterales</taxon>
        <taxon>Candidatus Obscuribacteraceae</taxon>
        <taxon>Candidatus Obscuribacter</taxon>
    </lineage>
</organism>
<gene>
    <name evidence="1" type="ORF">J0M35_15565</name>
</gene>
<reference evidence="1" key="1">
    <citation type="submission" date="2021-02" db="EMBL/GenBank/DDBJ databases">
        <title>Genome-Resolved Metagenomics of a Microbial Community Performing Photosynthetic Biological Nutrient Removal.</title>
        <authorList>
            <person name="Mcdaniel E.A."/>
        </authorList>
    </citation>
    <scope>NUCLEOTIDE SEQUENCE</scope>
    <source>
        <strain evidence="1">UWPOB_OBS1</strain>
    </source>
</reference>
<sequence length="196" mass="21575">MQKIAEPSNYSIDSHLNKNDSTTAGDAQLTDFVQSAVYPVRAENANLQLAAKYGDQALRVSESLTPAQQQRADVLDPQMLERAGKAMAGLILDKGRMDMLSQEGELMFLMAYQAYGKEGQAGVQKLMDAINKNLGGDFKLEMRNDPALTKRVIEDFTKKGETPPDFVGSIELKDKSGRPRGDVLFLYSKNSPGTRI</sequence>
<evidence type="ECO:0000313" key="1">
    <source>
        <dbReference type="EMBL" id="MBN8661784.1"/>
    </source>
</evidence>